<comment type="subcellular location">
    <subcellularLocation>
        <location evidence="1">Cell membrane</location>
        <topology evidence="1">Multi-pass membrane protein</topology>
    </subcellularLocation>
</comment>
<feature type="transmembrane region" description="Helical" evidence="6">
    <location>
        <begin position="216"/>
        <end position="241"/>
    </location>
</feature>
<evidence type="ECO:0000313" key="9">
    <source>
        <dbReference type="Proteomes" id="UP000316778"/>
    </source>
</evidence>
<keyword evidence="2" id="KW-1003">Cell membrane</keyword>
<evidence type="ECO:0000259" key="7">
    <source>
        <dbReference type="PROSITE" id="PS50850"/>
    </source>
</evidence>
<feature type="transmembrane region" description="Helical" evidence="6">
    <location>
        <begin position="87"/>
        <end position="114"/>
    </location>
</feature>
<dbReference type="SUPFAM" id="SSF103473">
    <property type="entry name" value="MFS general substrate transporter"/>
    <property type="match status" value="1"/>
</dbReference>
<evidence type="ECO:0000256" key="2">
    <source>
        <dbReference type="ARBA" id="ARBA00022475"/>
    </source>
</evidence>
<feature type="transmembrane region" description="Helical" evidence="6">
    <location>
        <begin position="284"/>
        <end position="303"/>
    </location>
</feature>
<protein>
    <submittedName>
        <fullName evidence="8">Putative MFS family arabinose efflux permease</fullName>
    </submittedName>
</protein>
<feature type="transmembrane region" description="Helical" evidence="6">
    <location>
        <begin position="173"/>
        <end position="195"/>
    </location>
</feature>
<feature type="domain" description="Major facilitator superfamily (MFS) profile" evidence="7">
    <location>
        <begin position="21"/>
        <end position="402"/>
    </location>
</feature>
<feature type="transmembrane region" description="Helical" evidence="6">
    <location>
        <begin position="59"/>
        <end position="80"/>
    </location>
</feature>
<evidence type="ECO:0000256" key="1">
    <source>
        <dbReference type="ARBA" id="ARBA00004651"/>
    </source>
</evidence>
<dbReference type="GO" id="GO:0022857">
    <property type="term" value="F:transmembrane transporter activity"/>
    <property type="evidence" value="ECO:0007669"/>
    <property type="project" value="InterPro"/>
</dbReference>
<dbReference type="PRINTS" id="PR01035">
    <property type="entry name" value="TCRTETA"/>
</dbReference>
<dbReference type="InterPro" id="IPR001958">
    <property type="entry name" value="Tet-R_TetA/multi-R_MdtG-like"/>
</dbReference>
<dbReference type="InterPro" id="IPR050189">
    <property type="entry name" value="MFS_Efflux_Transporters"/>
</dbReference>
<evidence type="ECO:0000256" key="4">
    <source>
        <dbReference type="ARBA" id="ARBA00022989"/>
    </source>
</evidence>
<dbReference type="InterPro" id="IPR036259">
    <property type="entry name" value="MFS_trans_sf"/>
</dbReference>
<evidence type="ECO:0000313" key="8">
    <source>
        <dbReference type="EMBL" id="TWI84100.1"/>
    </source>
</evidence>
<feature type="transmembrane region" description="Helical" evidence="6">
    <location>
        <begin position="120"/>
        <end position="138"/>
    </location>
</feature>
<dbReference type="GO" id="GO:0005886">
    <property type="term" value="C:plasma membrane"/>
    <property type="evidence" value="ECO:0007669"/>
    <property type="project" value="UniProtKB-SubCell"/>
</dbReference>
<dbReference type="Proteomes" id="UP000316778">
    <property type="component" value="Unassembled WGS sequence"/>
</dbReference>
<sequence>MDVVTSMPVAETRARKGLPAALWALTISAFAIGTTEFVAVGILPTIAQSLHVSISSSGLLVSIYAMGVALGGPILTVLTGKLPRKPLLVGLMGLFIAGHIASALAPSFAALLAARFISGFAHAVFFGVGATIAATLVAPDKKATAIAIMFAGLTIAIIAGVPLGTFIGQHFGWRATFVGVALLGVIGFFATLLLLPGNLKQGPPLRLKDQLQVVRSGPILLVLAITALGYGGTFVTFTYLATLLEKISGFSAGAVGWLLLVYGVAIALGNMIGGKVANINPARVLIRLFMLQALVLLLFTFTVHYQAPAVITLFAMGLLSFANVPGLQLYIVQLAEKYLPGTEDISSSLNISAFNLGVAIGAYVGGFVVDHAALGLGATPWIGALIVLLGGVLTVYSYRRNGEVKE</sequence>
<dbReference type="InterPro" id="IPR020846">
    <property type="entry name" value="MFS_dom"/>
</dbReference>
<reference evidence="8 9" key="1">
    <citation type="journal article" date="2013" name="Stand. Genomic Sci.">
        <title>Genomic Encyclopedia of Type Strains, Phase I: The one thousand microbial genomes (KMG-I) project.</title>
        <authorList>
            <person name="Kyrpides N.C."/>
            <person name="Woyke T."/>
            <person name="Eisen J.A."/>
            <person name="Garrity G."/>
            <person name="Lilburn T.G."/>
            <person name="Beck B.J."/>
            <person name="Whitman W.B."/>
            <person name="Hugenholtz P."/>
            <person name="Klenk H.P."/>
        </authorList>
    </citation>
    <scope>NUCLEOTIDE SEQUENCE [LARGE SCALE GENOMIC DNA]</scope>
    <source>
        <strain evidence="8 9">DSM 13484</strain>
    </source>
</reference>
<dbReference type="InterPro" id="IPR011701">
    <property type="entry name" value="MFS"/>
</dbReference>
<gene>
    <name evidence="8" type="ORF">LX66_4462</name>
</gene>
<comment type="caution">
    <text evidence="8">The sequence shown here is derived from an EMBL/GenBank/DDBJ whole genome shotgun (WGS) entry which is preliminary data.</text>
</comment>
<dbReference type="PROSITE" id="PS50850">
    <property type="entry name" value="MFS"/>
    <property type="match status" value="1"/>
</dbReference>
<accession>A0A562STM7</accession>
<feature type="transmembrane region" description="Helical" evidence="6">
    <location>
        <begin position="309"/>
        <end position="332"/>
    </location>
</feature>
<organism evidence="8 9">
    <name type="scientific">Chitinophaga japonensis</name>
    <name type="common">Flexibacter japonensis</name>
    <dbReference type="NCBI Taxonomy" id="104662"/>
    <lineage>
        <taxon>Bacteria</taxon>
        <taxon>Pseudomonadati</taxon>
        <taxon>Bacteroidota</taxon>
        <taxon>Chitinophagia</taxon>
        <taxon>Chitinophagales</taxon>
        <taxon>Chitinophagaceae</taxon>
        <taxon>Chitinophaga</taxon>
    </lineage>
</organism>
<dbReference type="AlphaFoldDB" id="A0A562STM7"/>
<keyword evidence="3 6" id="KW-0812">Transmembrane</keyword>
<dbReference type="Pfam" id="PF07690">
    <property type="entry name" value="MFS_1"/>
    <property type="match status" value="1"/>
</dbReference>
<feature type="transmembrane region" description="Helical" evidence="6">
    <location>
        <begin position="247"/>
        <end position="272"/>
    </location>
</feature>
<feature type="transmembrane region" description="Helical" evidence="6">
    <location>
        <begin position="380"/>
        <end position="398"/>
    </location>
</feature>
<evidence type="ECO:0000256" key="3">
    <source>
        <dbReference type="ARBA" id="ARBA00022692"/>
    </source>
</evidence>
<feature type="transmembrane region" description="Helical" evidence="6">
    <location>
        <begin position="145"/>
        <end position="167"/>
    </location>
</feature>
<dbReference type="PANTHER" id="PTHR43124">
    <property type="entry name" value="PURINE EFFLUX PUMP PBUE"/>
    <property type="match status" value="1"/>
</dbReference>
<evidence type="ECO:0000256" key="6">
    <source>
        <dbReference type="SAM" id="Phobius"/>
    </source>
</evidence>
<dbReference type="CDD" id="cd17324">
    <property type="entry name" value="MFS_NepI_like"/>
    <property type="match status" value="1"/>
</dbReference>
<dbReference type="EMBL" id="VLLG01000005">
    <property type="protein sequence ID" value="TWI84100.1"/>
    <property type="molecule type" value="Genomic_DNA"/>
</dbReference>
<keyword evidence="4 6" id="KW-1133">Transmembrane helix</keyword>
<dbReference type="PANTHER" id="PTHR43124:SF8">
    <property type="entry name" value="INNER MEMBRANE TRANSPORT PROTEIN YDHP"/>
    <property type="match status" value="1"/>
</dbReference>
<feature type="transmembrane region" description="Helical" evidence="6">
    <location>
        <begin position="353"/>
        <end position="374"/>
    </location>
</feature>
<proteinExistence type="predicted"/>
<feature type="transmembrane region" description="Helical" evidence="6">
    <location>
        <begin position="21"/>
        <end position="47"/>
    </location>
</feature>
<name>A0A562STM7_CHIJA</name>
<evidence type="ECO:0000256" key="5">
    <source>
        <dbReference type="ARBA" id="ARBA00023136"/>
    </source>
</evidence>
<keyword evidence="5 6" id="KW-0472">Membrane</keyword>
<dbReference type="Gene3D" id="1.20.1250.20">
    <property type="entry name" value="MFS general substrate transporter like domains"/>
    <property type="match status" value="1"/>
</dbReference>
<keyword evidence="9" id="KW-1185">Reference proteome</keyword>